<dbReference type="Proteomes" id="UP000076532">
    <property type="component" value="Unassembled WGS sequence"/>
</dbReference>
<dbReference type="OrthoDB" id="3557023at2759"/>
<gene>
    <name evidence="1" type="ORF">FIBSPDRAFT_863487</name>
</gene>
<dbReference type="STRING" id="436010.A0A166HC52"/>
<dbReference type="EMBL" id="KV417570">
    <property type="protein sequence ID" value="KZP18702.1"/>
    <property type="molecule type" value="Genomic_DNA"/>
</dbReference>
<dbReference type="AlphaFoldDB" id="A0A166HC52"/>
<sequence>MAITNPRHHMTATDMFTLRLSPSQIRRVGTKTDEELLARMTKGFFGGWIFLPELALFRLLLVGKAKDRTVGFSALEPEIIPDSPFEAKNAFMGIINTFSSSPSGTGPTRVWKPEDIPTKALLPDKAILYGGFQVVDHRCPSIPPALSDDVPLAEQIGSWVDISFGSDTAPFTGCHRLEVLRPRRRSLGGPEQIENSGGVIDIHADSEEESQVVLRLSHFRLNPIVNQPSPVEGLKGFHFVYARLLFEDSVRRVLGP</sequence>
<organism evidence="1 2">
    <name type="scientific">Athelia psychrophila</name>
    <dbReference type="NCBI Taxonomy" id="1759441"/>
    <lineage>
        <taxon>Eukaryota</taxon>
        <taxon>Fungi</taxon>
        <taxon>Dikarya</taxon>
        <taxon>Basidiomycota</taxon>
        <taxon>Agaricomycotina</taxon>
        <taxon>Agaricomycetes</taxon>
        <taxon>Agaricomycetidae</taxon>
        <taxon>Atheliales</taxon>
        <taxon>Atheliaceae</taxon>
        <taxon>Athelia</taxon>
    </lineage>
</organism>
<reference evidence="1 2" key="1">
    <citation type="journal article" date="2016" name="Mol. Biol. Evol.">
        <title>Comparative Genomics of Early-Diverging Mushroom-Forming Fungi Provides Insights into the Origins of Lignocellulose Decay Capabilities.</title>
        <authorList>
            <person name="Nagy L.G."/>
            <person name="Riley R."/>
            <person name="Tritt A."/>
            <person name="Adam C."/>
            <person name="Daum C."/>
            <person name="Floudas D."/>
            <person name="Sun H."/>
            <person name="Yadav J.S."/>
            <person name="Pangilinan J."/>
            <person name="Larsson K.H."/>
            <person name="Matsuura K."/>
            <person name="Barry K."/>
            <person name="Labutti K."/>
            <person name="Kuo R."/>
            <person name="Ohm R.A."/>
            <person name="Bhattacharya S.S."/>
            <person name="Shirouzu T."/>
            <person name="Yoshinaga Y."/>
            <person name="Martin F.M."/>
            <person name="Grigoriev I.V."/>
            <person name="Hibbett D.S."/>
        </authorList>
    </citation>
    <scope>NUCLEOTIDE SEQUENCE [LARGE SCALE GENOMIC DNA]</scope>
    <source>
        <strain evidence="1 2">CBS 109695</strain>
    </source>
</reference>
<protein>
    <submittedName>
        <fullName evidence="1">Uncharacterized protein</fullName>
    </submittedName>
</protein>
<keyword evidence="2" id="KW-1185">Reference proteome</keyword>
<evidence type="ECO:0000313" key="1">
    <source>
        <dbReference type="EMBL" id="KZP18702.1"/>
    </source>
</evidence>
<proteinExistence type="predicted"/>
<accession>A0A166HC52</accession>
<evidence type="ECO:0000313" key="2">
    <source>
        <dbReference type="Proteomes" id="UP000076532"/>
    </source>
</evidence>
<name>A0A166HC52_9AGAM</name>